<organism evidence="6 7">
    <name type="scientific">Marinoscillum furvescens DSM 4134</name>
    <dbReference type="NCBI Taxonomy" id="1122208"/>
    <lineage>
        <taxon>Bacteria</taxon>
        <taxon>Pseudomonadati</taxon>
        <taxon>Bacteroidota</taxon>
        <taxon>Cytophagia</taxon>
        <taxon>Cytophagales</taxon>
        <taxon>Reichenbachiellaceae</taxon>
        <taxon>Marinoscillum</taxon>
    </lineage>
</organism>
<evidence type="ECO:0000256" key="3">
    <source>
        <dbReference type="ARBA" id="ARBA00022679"/>
    </source>
</evidence>
<dbReference type="SUPFAM" id="SSF53383">
    <property type="entry name" value="PLP-dependent transferases"/>
    <property type="match status" value="1"/>
</dbReference>
<reference evidence="6 7" key="1">
    <citation type="submission" date="2018-07" db="EMBL/GenBank/DDBJ databases">
        <title>Genomic Encyclopedia of Type Strains, Phase IV (KMG-IV): sequencing the most valuable type-strain genomes for metagenomic binning, comparative biology and taxonomic classification.</title>
        <authorList>
            <person name="Goeker M."/>
        </authorList>
    </citation>
    <scope>NUCLEOTIDE SEQUENCE [LARGE SCALE GENOMIC DNA]</scope>
    <source>
        <strain evidence="6 7">DSM 4134</strain>
    </source>
</reference>
<dbReference type="OrthoDB" id="9807157at2"/>
<dbReference type="PANTHER" id="PTHR13693:SF77">
    <property type="entry name" value="8-AMINO-7-OXONONANOATE SYNTHASE"/>
    <property type="match status" value="1"/>
</dbReference>
<keyword evidence="4" id="KW-0663">Pyridoxal phosphate</keyword>
<dbReference type="InterPro" id="IPR015424">
    <property type="entry name" value="PyrdxlP-dep_Trfase"/>
</dbReference>
<comment type="caution">
    <text evidence="6">The sequence shown here is derived from an EMBL/GenBank/DDBJ whole genome shotgun (WGS) entry which is preliminary data.</text>
</comment>
<dbReference type="Proteomes" id="UP000256779">
    <property type="component" value="Unassembled WGS sequence"/>
</dbReference>
<dbReference type="Pfam" id="PF00155">
    <property type="entry name" value="Aminotran_1_2"/>
    <property type="match status" value="1"/>
</dbReference>
<comment type="similarity">
    <text evidence="2">Belongs to the class-II pyridoxal-phosphate-dependent aminotransferase family. BioF subfamily.</text>
</comment>
<dbReference type="AlphaFoldDB" id="A0A3D9KXK3"/>
<dbReference type="PANTHER" id="PTHR13693">
    <property type="entry name" value="CLASS II AMINOTRANSFERASE/8-AMINO-7-OXONONANOATE SYNTHASE"/>
    <property type="match status" value="1"/>
</dbReference>
<sequence length="374" mass="40914">METKDQCPLDFLKNQLYARQEQGNLRSLRSGAGLVDFVSNDYLSLSQNGELRERIAAEAASMRLANGGTGSRLLSGNYPLFEEVEDELKSVFEAEAALLFNSGYAANQALVSAVAGKGDTILYDQLAHVCLKEGAWLSRAATVAFRHNDLEDLEARLQRASGRCFVLTETVFSMDGDVAPLLAIIELCEQYGAYLIVDEAHSTGCYGAAGAGMLVAEGLADRVFARVYTFGKGMGVHGACVAGSQVLKDYLVNFGRLFIYTTSLPPHSVLSIREAFRFLRANENLQQELNDRIAAFQKLWPAFISDTAIQPIIIGSNERARSISSQLQEAGFDVRPVLSPTVQRGTERLRISLHTHNTKQELEALTSLLLKLVG</sequence>
<evidence type="ECO:0000256" key="1">
    <source>
        <dbReference type="ARBA" id="ARBA00001933"/>
    </source>
</evidence>
<dbReference type="RefSeq" id="WP_115870225.1">
    <property type="nucleotide sequence ID" value="NZ_QREG01000030.1"/>
</dbReference>
<dbReference type="EMBL" id="QREG01000030">
    <property type="protein sequence ID" value="RED92457.1"/>
    <property type="molecule type" value="Genomic_DNA"/>
</dbReference>
<evidence type="ECO:0000313" key="6">
    <source>
        <dbReference type="EMBL" id="RED92457.1"/>
    </source>
</evidence>
<feature type="domain" description="Aminotransferase class I/classII large" evidence="5">
    <location>
        <begin position="34"/>
        <end position="362"/>
    </location>
</feature>
<dbReference type="InterPro" id="IPR004839">
    <property type="entry name" value="Aminotransferase_I/II_large"/>
</dbReference>
<dbReference type="GO" id="GO:0016740">
    <property type="term" value="F:transferase activity"/>
    <property type="evidence" value="ECO:0007669"/>
    <property type="project" value="UniProtKB-KW"/>
</dbReference>
<dbReference type="InterPro" id="IPR050087">
    <property type="entry name" value="AON_synthase_class-II"/>
</dbReference>
<keyword evidence="7" id="KW-1185">Reference proteome</keyword>
<name>A0A3D9KXK3_MARFU</name>
<dbReference type="InterPro" id="IPR015421">
    <property type="entry name" value="PyrdxlP-dep_Trfase_major"/>
</dbReference>
<keyword evidence="3" id="KW-0808">Transferase</keyword>
<dbReference type="Gene3D" id="3.40.640.10">
    <property type="entry name" value="Type I PLP-dependent aspartate aminotransferase-like (Major domain)"/>
    <property type="match status" value="1"/>
</dbReference>
<dbReference type="Gene3D" id="3.90.1150.10">
    <property type="entry name" value="Aspartate Aminotransferase, domain 1"/>
    <property type="match status" value="1"/>
</dbReference>
<evidence type="ECO:0000313" key="7">
    <source>
        <dbReference type="Proteomes" id="UP000256779"/>
    </source>
</evidence>
<dbReference type="InterPro" id="IPR015422">
    <property type="entry name" value="PyrdxlP-dep_Trfase_small"/>
</dbReference>
<evidence type="ECO:0000256" key="2">
    <source>
        <dbReference type="ARBA" id="ARBA00010008"/>
    </source>
</evidence>
<accession>A0A3D9KXK3</accession>
<proteinExistence type="inferred from homology"/>
<comment type="cofactor">
    <cofactor evidence="1">
        <name>pyridoxal 5'-phosphate</name>
        <dbReference type="ChEBI" id="CHEBI:597326"/>
    </cofactor>
</comment>
<evidence type="ECO:0000256" key="4">
    <source>
        <dbReference type="ARBA" id="ARBA00022898"/>
    </source>
</evidence>
<dbReference type="GO" id="GO:0030170">
    <property type="term" value="F:pyridoxal phosphate binding"/>
    <property type="evidence" value="ECO:0007669"/>
    <property type="project" value="InterPro"/>
</dbReference>
<evidence type="ECO:0000259" key="5">
    <source>
        <dbReference type="Pfam" id="PF00155"/>
    </source>
</evidence>
<gene>
    <name evidence="6" type="ORF">C7460_13025</name>
</gene>
<protein>
    <submittedName>
        <fullName evidence="6">8-amino-7-oxononanoate synthase</fullName>
    </submittedName>
</protein>